<proteinExistence type="predicted"/>
<dbReference type="Proteomes" id="UP000257109">
    <property type="component" value="Unassembled WGS sequence"/>
</dbReference>
<protein>
    <recommendedName>
        <fullName evidence="3">Retrotransposon gag domain-containing protein</fullName>
    </recommendedName>
</protein>
<organism evidence="1 2">
    <name type="scientific">Mucuna pruriens</name>
    <name type="common">Velvet bean</name>
    <name type="synonym">Dolichos pruriens</name>
    <dbReference type="NCBI Taxonomy" id="157652"/>
    <lineage>
        <taxon>Eukaryota</taxon>
        <taxon>Viridiplantae</taxon>
        <taxon>Streptophyta</taxon>
        <taxon>Embryophyta</taxon>
        <taxon>Tracheophyta</taxon>
        <taxon>Spermatophyta</taxon>
        <taxon>Magnoliopsida</taxon>
        <taxon>eudicotyledons</taxon>
        <taxon>Gunneridae</taxon>
        <taxon>Pentapetalae</taxon>
        <taxon>rosids</taxon>
        <taxon>fabids</taxon>
        <taxon>Fabales</taxon>
        <taxon>Fabaceae</taxon>
        <taxon>Papilionoideae</taxon>
        <taxon>50 kb inversion clade</taxon>
        <taxon>NPAAA clade</taxon>
        <taxon>indigoferoid/millettioid clade</taxon>
        <taxon>Phaseoleae</taxon>
        <taxon>Mucuna</taxon>
    </lineage>
</organism>
<sequence length="71" mass="8917">MMRKKMSIQMEEIMKMNGEEKWDQFVINKCRNGEKLIRTWEYMKTVMRKRFVPSNYHRDLHKKIAKFNTRF</sequence>
<dbReference type="OrthoDB" id="1731207at2759"/>
<evidence type="ECO:0008006" key="3">
    <source>
        <dbReference type="Google" id="ProtNLM"/>
    </source>
</evidence>
<evidence type="ECO:0000313" key="2">
    <source>
        <dbReference type="Proteomes" id="UP000257109"/>
    </source>
</evidence>
<dbReference type="PANTHER" id="PTHR35046:SF26">
    <property type="entry name" value="RNA-DIRECTED DNA POLYMERASE"/>
    <property type="match status" value="1"/>
</dbReference>
<dbReference type="AlphaFoldDB" id="A0A371GNH4"/>
<gene>
    <name evidence="1" type="ORF">CR513_25806</name>
</gene>
<dbReference type="PANTHER" id="PTHR35046">
    <property type="entry name" value="ZINC KNUCKLE (CCHC-TYPE) FAMILY PROTEIN"/>
    <property type="match status" value="1"/>
</dbReference>
<name>A0A371GNH4_MUCPR</name>
<keyword evidence="2" id="KW-1185">Reference proteome</keyword>
<reference evidence="1" key="1">
    <citation type="submission" date="2018-05" db="EMBL/GenBank/DDBJ databases">
        <title>Draft genome of Mucuna pruriens seed.</title>
        <authorList>
            <person name="Nnadi N.E."/>
            <person name="Vos R."/>
            <person name="Hasami M.H."/>
            <person name="Devisetty U.K."/>
            <person name="Aguiy J.C."/>
        </authorList>
    </citation>
    <scope>NUCLEOTIDE SEQUENCE [LARGE SCALE GENOMIC DNA]</scope>
    <source>
        <strain evidence="1">JCA_2017</strain>
    </source>
</reference>
<dbReference type="EMBL" id="QJKJ01004945">
    <property type="protein sequence ID" value="RDX92119.1"/>
    <property type="molecule type" value="Genomic_DNA"/>
</dbReference>
<evidence type="ECO:0000313" key="1">
    <source>
        <dbReference type="EMBL" id="RDX92119.1"/>
    </source>
</evidence>
<comment type="caution">
    <text evidence="1">The sequence shown here is derived from an EMBL/GenBank/DDBJ whole genome shotgun (WGS) entry which is preliminary data.</text>
</comment>
<accession>A0A371GNH4</accession>
<feature type="non-terminal residue" evidence="1">
    <location>
        <position position="1"/>
    </location>
</feature>